<dbReference type="Proteomes" id="UP000683925">
    <property type="component" value="Unassembled WGS sequence"/>
</dbReference>
<dbReference type="EMBL" id="CAJJDP010000020">
    <property type="protein sequence ID" value="CAD8147557.1"/>
    <property type="molecule type" value="Genomic_DNA"/>
</dbReference>
<name>A0A8S1T7D9_PAROT</name>
<gene>
    <name evidence="1" type="ORF">POCTA_138.1.T0200084</name>
</gene>
<accession>A0A8S1T7D9</accession>
<evidence type="ECO:0000313" key="1">
    <source>
        <dbReference type="EMBL" id="CAD8147557.1"/>
    </source>
</evidence>
<evidence type="ECO:0000313" key="2">
    <source>
        <dbReference type="Proteomes" id="UP000683925"/>
    </source>
</evidence>
<keyword evidence="2" id="KW-1185">Reference proteome</keyword>
<organism evidence="1 2">
    <name type="scientific">Paramecium octaurelia</name>
    <dbReference type="NCBI Taxonomy" id="43137"/>
    <lineage>
        <taxon>Eukaryota</taxon>
        <taxon>Sar</taxon>
        <taxon>Alveolata</taxon>
        <taxon>Ciliophora</taxon>
        <taxon>Intramacronucleata</taxon>
        <taxon>Oligohymenophorea</taxon>
        <taxon>Peniculida</taxon>
        <taxon>Parameciidae</taxon>
        <taxon>Paramecium</taxon>
    </lineage>
</organism>
<sequence length="170" mass="20473">MIKETGKPNLDLIYEILWHHFLISSFHMRQRRKIGQSQYYTLQIIKILRYLIQLQNMIQIDLKNNIYQMQNYVIAHFSFFIFDMEQQIEIQENFLYFNKQFYLLKNIIELFICFLFAQSNYSSLCLSSVYHNEDFLLNSIVDKTFGSLSSLSSQDVKFIITINFTNSRLD</sequence>
<reference evidence="1" key="1">
    <citation type="submission" date="2021-01" db="EMBL/GenBank/DDBJ databases">
        <authorList>
            <consortium name="Genoscope - CEA"/>
            <person name="William W."/>
        </authorList>
    </citation>
    <scope>NUCLEOTIDE SEQUENCE</scope>
</reference>
<dbReference type="AlphaFoldDB" id="A0A8S1T7D9"/>
<comment type="caution">
    <text evidence="1">The sequence shown here is derived from an EMBL/GenBank/DDBJ whole genome shotgun (WGS) entry which is preliminary data.</text>
</comment>
<protein>
    <submittedName>
        <fullName evidence="1">Uncharacterized protein</fullName>
    </submittedName>
</protein>
<proteinExistence type="predicted"/>